<dbReference type="InterPro" id="IPR000182">
    <property type="entry name" value="GNAT_dom"/>
</dbReference>
<dbReference type="EC" id="2.1.2.11" evidence="6"/>
<dbReference type="SUPFAM" id="SSF55729">
    <property type="entry name" value="Acyl-CoA N-acyltransferases (Nat)"/>
    <property type="match status" value="1"/>
</dbReference>
<dbReference type="InterPro" id="IPR050680">
    <property type="entry name" value="YpeA/RimI_acetyltransf"/>
</dbReference>
<name>C0G3A3_9HYPH</name>
<evidence type="ECO:0000259" key="5">
    <source>
        <dbReference type="PROSITE" id="PS51186"/>
    </source>
</evidence>
<organism evidence="6 7">
    <name type="scientific">Brucella ceti str. Cudo</name>
    <dbReference type="NCBI Taxonomy" id="595497"/>
    <lineage>
        <taxon>Bacteria</taxon>
        <taxon>Pseudomonadati</taxon>
        <taxon>Pseudomonadota</taxon>
        <taxon>Alphaproteobacteria</taxon>
        <taxon>Hyphomicrobiales</taxon>
        <taxon>Brucellaceae</taxon>
        <taxon>Brucella/Ochrobactrum group</taxon>
        <taxon>Brucella</taxon>
    </lineage>
</organism>
<dbReference type="PROSITE" id="PS51186">
    <property type="entry name" value="GNAT"/>
    <property type="match status" value="1"/>
</dbReference>
<evidence type="ECO:0000256" key="4">
    <source>
        <dbReference type="ARBA" id="ARBA00023315"/>
    </source>
</evidence>
<dbReference type="Gene3D" id="3.40.630.30">
    <property type="match status" value="1"/>
</dbReference>
<evidence type="ECO:0000256" key="1">
    <source>
        <dbReference type="ARBA" id="ARBA00005395"/>
    </source>
</evidence>
<keyword evidence="3 6" id="KW-0808">Transferase</keyword>
<comment type="caution">
    <text evidence="6">The sequence shown here is derived from an EMBL/GenBank/DDBJ whole genome shotgun (WGS) entry which is preliminary data.</text>
</comment>
<dbReference type="NCBIfam" id="TIGR01575">
    <property type="entry name" value="rimI"/>
    <property type="match status" value="1"/>
</dbReference>
<dbReference type="InterPro" id="IPR006464">
    <property type="entry name" value="AcTrfase_RimI/Ard1"/>
</dbReference>
<dbReference type="PANTHER" id="PTHR43420:SF12">
    <property type="entry name" value="N-ACETYLTRANSFERASE DOMAIN-CONTAINING PROTEIN"/>
    <property type="match status" value="1"/>
</dbReference>
<reference evidence="6 7" key="1">
    <citation type="submission" date="2009-03" db="EMBL/GenBank/DDBJ databases">
        <authorList>
            <person name="Setubal J.C."/>
            <person name="Boyle S."/>
            <person name="Crasta O.R."/>
            <person name="Gillespie J.J."/>
            <person name="Kenyon R.W."/>
            <person name="Lu J."/>
            <person name="Mane S."/>
            <person name="Nagrani S."/>
            <person name="Shallom J.M."/>
            <person name="Shallom S."/>
            <person name="Shukla M."/>
            <person name="Snyder E.E."/>
            <person name="Sobral B.W."/>
            <person name="Wattam A.R."/>
            <person name="Will R."/>
            <person name="Williams K."/>
            <person name="Yoo H."/>
            <person name="Bruce D.H."/>
            <person name="Detter C."/>
            <person name="Munk C."/>
            <person name="Brettin T.S."/>
            <person name="Ficht T."/>
        </authorList>
    </citation>
    <scope>NUCLEOTIDE SEQUENCE [LARGE SCALE GENOMIC DNA]</scope>
    <source>
        <strain evidence="6 7">Cudo</strain>
    </source>
</reference>
<comment type="similarity">
    <text evidence="1">Belongs to the acetyltransferase family. RimI subfamily.</text>
</comment>
<dbReference type="EMBL" id="ACJD01000001">
    <property type="protein sequence ID" value="EEH15218.1"/>
    <property type="molecule type" value="Genomic_DNA"/>
</dbReference>
<evidence type="ECO:0000313" key="7">
    <source>
        <dbReference type="Proteomes" id="UP000003678"/>
    </source>
</evidence>
<evidence type="ECO:0000256" key="3">
    <source>
        <dbReference type="ARBA" id="ARBA00022679"/>
    </source>
</evidence>
<evidence type="ECO:0000313" key="6">
    <source>
        <dbReference type="EMBL" id="EEH15218.1"/>
    </source>
</evidence>
<protein>
    <submittedName>
        <fullName evidence="6">Ribosomal-protein-alanine acetyltransferase</fullName>
        <ecNumber evidence="6">2.1.2.11</ecNumber>
    </submittedName>
</protein>
<evidence type="ECO:0000256" key="2">
    <source>
        <dbReference type="ARBA" id="ARBA00022490"/>
    </source>
</evidence>
<proteinExistence type="inferred from homology"/>
<dbReference type="Pfam" id="PF00583">
    <property type="entry name" value="Acetyltransf_1"/>
    <property type="match status" value="1"/>
</dbReference>
<dbReference type="InterPro" id="IPR016181">
    <property type="entry name" value="Acyl_CoA_acyltransferase"/>
</dbReference>
<dbReference type="AlphaFoldDB" id="C0G3A3"/>
<dbReference type="GO" id="GO:0003864">
    <property type="term" value="F:3-methyl-2-oxobutanoate hydroxymethyltransferase activity"/>
    <property type="evidence" value="ECO:0007669"/>
    <property type="project" value="UniProtKB-EC"/>
</dbReference>
<gene>
    <name evidence="6" type="primary">rimI</name>
    <name evidence="6" type="ORF">BCETI_1000130</name>
</gene>
<feature type="domain" description="N-acetyltransferase" evidence="5">
    <location>
        <begin position="28"/>
        <end position="177"/>
    </location>
</feature>
<dbReference type="PANTHER" id="PTHR43420">
    <property type="entry name" value="ACETYLTRANSFERASE"/>
    <property type="match status" value="1"/>
</dbReference>
<dbReference type="CDD" id="cd04301">
    <property type="entry name" value="NAT_SF"/>
    <property type="match status" value="1"/>
</dbReference>
<sequence>MVLPCHAGRAENKAMMGFPFGRFGRRPVSIEPLGAQDSHAIQRIHAVAFHHGWSSDDFRSLIAQDTVFGFIARPQGKPNEACGFVLARLVAGEAEILTIAVSRDVQRQGVGRMLMDGVLRHLYQERAETLFLEVDEANIAAQALYRRLGFQKVGDRPAYYETANGRSAALILRRDLKRAQ</sequence>
<dbReference type="Proteomes" id="UP000003678">
    <property type="component" value="Unassembled WGS sequence"/>
</dbReference>
<dbReference type="GO" id="GO:0008080">
    <property type="term" value="F:N-acetyltransferase activity"/>
    <property type="evidence" value="ECO:0007669"/>
    <property type="project" value="InterPro"/>
</dbReference>
<keyword evidence="4" id="KW-0012">Acyltransferase</keyword>
<keyword evidence="2" id="KW-0963">Cytoplasm</keyword>
<accession>C0G3A3</accession>